<dbReference type="PANTHER" id="PTHR34883">
    <property type="entry name" value="SERINE-RICH PROTEIN, PUTATIVE-RELATED-RELATED"/>
    <property type="match status" value="1"/>
</dbReference>
<dbReference type="InterPro" id="IPR008972">
    <property type="entry name" value="Cupredoxin"/>
</dbReference>
<gene>
    <name evidence="1" type="ORF">FGG08_003133</name>
</gene>
<proteinExistence type="predicted"/>
<accession>A0A9P8L506</accession>
<dbReference type="AlphaFoldDB" id="A0A9P8L506"/>
<dbReference type="OrthoDB" id="2331100at2759"/>
<dbReference type="Gene3D" id="2.60.40.420">
    <property type="entry name" value="Cupredoxins - blue copper proteins"/>
    <property type="match status" value="1"/>
</dbReference>
<dbReference type="SUPFAM" id="SSF49503">
    <property type="entry name" value="Cupredoxins"/>
    <property type="match status" value="1"/>
</dbReference>
<protein>
    <submittedName>
        <fullName evidence="1">Uncharacterized protein</fullName>
    </submittedName>
</protein>
<organism evidence="1 2">
    <name type="scientific">Glutinoglossum americanum</name>
    <dbReference type="NCBI Taxonomy" id="1670608"/>
    <lineage>
        <taxon>Eukaryota</taxon>
        <taxon>Fungi</taxon>
        <taxon>Dikarya</taxon>
        <taxon>Ascomycota</taxon>
        <taxon>Pezizomycotina</taxon>
        <taxon>Geoglossomycetes</taxon>
        <taxon>Geoglossales</taxon>
        <taxon>Geoglossaceae</taxon>
        <taxon>Glutinoglossum</taxon>
    </lineage>
</organism>
<comment type="caution">
    <text evidence="1">The sequence shown here is derived from an EMBL/GenBank/DDBJ whole genome shotgun (WGS) entry which is preliminary data.</text>
</comment>
<dbReference type="PANTHER" id="PTHR34883:SF16">
    <property type="entry name" value="RICH PROTEIN, PUTATIVE-RELATED"/>
    <property type="match status" value="1"/>
</dbReference>
<reference evidence="1" key="1">
    <citation type="submission" date="2021-03" db="EMBL/GenBank/DDBJ databases">
        <title>Comparative genomics and phylogenomic investigation of the class Geoglossomycetes provide insights into ecological specialization and systematics.</title>
        <authorList>
            <person name="Melie T."/>
            <person name="Pirro S."/>
            <person name="Miller A.N."/>
            <person name="Quandt A."/>
        </authorList>
    </citation>
    <scope>NUCLEOTIDE SEQUENCE</scope>
    <source>
        <strain evidence="1">GBOQ0MN5Z8</strain>
    </source>
</reference>
<dbReference type="Proteomes" id="UP000698800">
    <property type="component" value="Unassembled WGS sequence"/>
</dbReference>
<keyword evidence="2" id="KW-1185">Reference proteome</keyword>
<evidence type="ECO:0000313" key="2">
    <source>
        <dbReference type="Proteomes" id="UP000698800"/>
    </source>
</evidence>
<dbReference type="InterPro" id="IPR052953">
    <property type="entry name" value="Ser-rich/MCO-related"/>
</dbReference>
<dbReference type="EMBL" id="JAGHQL010000053">
    <property type="protein sequence ID" value="KAH0542462.1"/>
    <property type="molecule type" value="Genomic_DNA"/>
</dbReference>
<name>A0A9P8L506_9PEZI</name>
<evidence type="ECO:0000313" key="1">
    <source>
        <dbReference type="EMBL" id="KAH0542462.1"/>
    </source>
</evidence>
<sequence>MTGSLPRPSQTGDLYGGDFLPKTNITSNVQKSYSVDVGAFGDLVFNPNQLNASIGDVIMFNFLSLNHTLTQSELYNPCNPNGQLDTGFSQFNTQNETGKFIVRFEVKTATLQFLYCSQTIKSSHCRTGMVFGLNTDGQIGQFVKNAIAVQTSSNVILFSTVGLVPVGNMTWGINTTTPAGRGNMLITARTKIISGIYLLGLVALV</sequence>